<dbReference type="RefSeq" id="WP_169551812.1">
    <property type="nucleotide sequence ID" value="NZ_CP051677.1"/>
</dbReference>
<proteinExistence type="predicted"/>
<dbReference type="Pfam" id="PF13291">
    <property type="entry name" value="ACT_4"/>
    <property type="match status" value="1"/>
</dbReference>
<dbReference type="SUPFAM" id="SSF55021">
    <property type="entry name" value="ACT-like"/>
    <property type="match status" value="1"/>
</dbReference>
<organism evidence="2 3">
    <name type="scientific">Spirosoma rhododendri</name>
    <dbReference type="NCBI Taxonomy" id="2728024"/>
    <lineage>
        <taxon>Bacteria</taxon>
        <taxon>Pseudomonadati</taxon>
        <taxon>Bacteroidota</taxon>
        <taxon>Cytophagia</taxon>
        <taxon>Cytophagales</taxon>
        <taxon>Cytophagaceae</taxon>
        <taxon>Spirosoma</taxon>
    </lineage>
</organism>
<accession>A0A7L5DQV4</accession>
<gene>
    <name evidence="2" type="ORF">HH216_16570</name>
</gene>
<dbReference type="Proteomes" id="UP000501128">
    <property type="component" value="Chromosome"/>
</dbReference>
<sequence length="89" mass="9570">MVPTALVSPHGHTVFTVVGFDRVQFVSDVLAAVGAEQTRIAQASFEADGVRSTGQFTVQVTDCRQLAQIDQRLQLARGVIQVTQRAATT</sequence>
<dbReference type="AlphaFoldDB" id="A0A7L5DQV4"/>
<protein>
    <recommendedName>
        <fullName evidence="1">ACT domain-containing protein</fullName>
    </recommendedName>
</protein>
<dbReference type="InterPro" id="IPR045865">
    <property type="entry name" value="ACT-like_dom_sf"/>
</dbReference>
<reference evidence="2 3" key="1">
    <citation type="submission" date="2020-04" db="EMBL/GenBank/DDBJ databases">
        <title>Genome sequencing of novel species.</title>
        <authorList>
            <person name="Heo J."/>
            <person name="Kim S.-J."/>
            <person name="Kim J.-S."/>
            <person name="Hong S.-B."/>
            <person name="Kwon S.-W."/>
        </authorList>
    </citation>
    <scope>NUCLEOTIDE SEQUENCE [LARGE SCALE GENOMIC DNA]</scope>
    <source>
        <strain evidence="2 3">CJU-R4</strain>
    </source>
</reference>
<dbReference type="InterPro" id="IPR002912">
    <property type="entry name" value="ACT_dom"/>
</dbReference>
<keyword evidence="3" id="KW-1185">Reference proteome</keyword>
<dbReference type="Gene3D" id="3.30.70.260">
    <property type="match status" value="1"/>
</dbReference>
<evidence type="ECO:0000259" key="1">
    <source>
        <dbReference type="Pfam" id="PF13291"/>
    </source>
</evidence>
<evidence type="ECO:0000313" key="3">
    <source>
        <dbReference type="Proteomes" id="UP000501128"/>
    </source>
</evidence>
<name>A0A7L5DQV4_9BACT</name>
<feature type="domain" description="ACT" evidence="1">
    <location>
        <begin position="15"/>
        <end position="83"/>
    </location>
</feature>
<evidence type="ECO:0000313" key="2">
    <source>
        <dbReference type="EMBL" id="QJD79851.1"/>
    </source>
</evidence>
<dbReference type="KEGG" id="srho:HH216_16570"/>
<dbReference type="EMBL" id="CP051677">
    <property type="protein sequence ID" value="QJD79851.1"/>
    <property type="molecule type" value="Genomic_DNA"/>
</dbReference>